<evidence type="ECO:0000313" key="2">
    <source>
        <dbReference type="Proteomes" id="UP000295399"/>
    </source>
</evidence>
<organism evidence="1 2">
    <name type="scientific">Rhodothalassium salexigens DSM 2132</name>
    <dbReference type="NCBI Taxonomy" id="1188247"/>
    <lineage>
        <taxon>Bacteria</taxon>
        <taxon>Pseudomonadati</taxon>
        <taxon>Pseudomonadota</taxon>
        <taxon>Alphaproteobacteria</taxon>
        <taxon>Rhodothalassiales</taxon>
        <taxon>Rhodothalassiaceae</taxon>
        <taxon>Rhodothalassium</taxon>
    </lineage>
</organism>
<dbReference type="EMBL" id="SLXO01000002">
    <property type="protein sequence ID" value="TCP37674.1"/>
    <property type="molecule type" value="Genomic_DNA"/>
</dbReference>
<dbReference type="RefSeq" id="WP_132707286.1">
    <property type="nucleotide sequence ID" value="NZ_JACIGF010000002.1"/>
</dbReference>
<dbReference type="InParanoid" id="A0A4R2PRJ4"/>
<dbReference type="GO" id="GO:0016765">
    <property type="term" value="F:transferase activity, transferring alkyl or aryl (other than methyl) groups"/>
    <property type="evidence" value="ECO:0007669"/>
    <property type="project" value="UniProtKB-ARBA"/>
</dbReference>
<proteinExistence type="predicted"/>
<dbReference type="InterPro" id="IPR008949">
    <property type="entry name" value="Isoprenoid_synthase_dom_sf"/>
</dbReference>
<dbReference type="Proteomes" id="UP000295399">
    <property type="component" value="Unassembled WGS sequence"/>
</dbReference>
<gene>
    <name evidence="1" type="ORF">EV659_10280</name>
</gene>
<accession>A0A4R2PRJ4</accession>
<reference evidence="1 2" key="1">
    <citation type="submission" date="2019-03" db="EMBL/GenBank/DDBJ databases">
        <title>Genomic Encyclopedia of Type Strains, Phase IV (KMG-IV): sequencing the most valuable type-strain genomes for metagenomic binning, comparative biology and taxonomic classification.</title>
        <authorList>
            <person name="Goeker M."/>
        </authorList>
    </citation>
    <scope>NUCLEOTIDE SEQUENCE [LARGE SCALE GENOMIC DNA]</scope>
    <source>
        <strain evidence="1 2">DSM 2132</strain>
    </source>
</reference>
<comment type="caution">
    <text evidence="1">The sequence shown here is derived from an EMBL/GenBank/DDBJ whole genome shotgun (WGS) entry which is preliminary data.</text>
</comment>
<protein>
    <submittedName>
        <fullName evidence="1">Phytoene synthase</fullName>
    </submittedName>
</protein>
<keyword evidence="2" id="KW-1185">Reference proteome</keyword>
<dbReference type="PANTHER" id="PTHR31480">
    <property type="entry name" value="BIFUNCTIONAL LYCOPENE CYCLASE/PHYTOENE SYNTHASE"/>
    <property type="match status" value="1"/>
</dbReference>
<dbReference type="OrthoDB" id="9814909at2"/>
<dbReference type="SUPFAM" id="SSF48576">
    <property type="entry name" value="Terpenoid synthases"/>
    <property type="match status" value="1"/>
</dbReference>
<dbReference type="Gene3D" id="1.10.600.10">
    <property type="entry name" value="Farnesyl Diphosphate Synthase"/>
    <property type="match status" value="1"/>
</dbReference>
<evidence type="ECO:0000313" key="1">
    <source>
        <dbReference type="EMBL" id="TCP37674.1"/>
    </source>
</evidence>
<dbReference type="Pfam" id="PF00494">
    <property type="entry name" value="SQS_PSY"/>
    <property type="match status" value="1"/>
</dbReference>
<dbReference type="AlphaFoldDB" id="A0A4R2PRJ4"/>
<dbReference type="InterPro" id="IPR002060">
    <property type="entry name" value="Squ/phyt_synthse"/>
</dbReference>
<name>A0A4R2PRJ4_RHOSA</name>
<sequence>MDAETARYCADMVRDDDYDRYLTVLCAAPEHRRALFALYAFNQEVAKTREQVTESTLGEIRLQWWRETVDGLYAGDARRHPVAEELAAAPAAGLPQALLIEIIDGRVGDLYDDAPKRFDDLFAYADATGGAVTEAAVRLTGTDARRALAVARGVGVAWALVGLVRAFGFHAEMRRSYLPEAEMAAAGIARETLFRGEFAPELTPLIERLGDEARRRIKAARGYRAEVPAAARPVLLIAGLAEGYLDRLKAARGNPLDADFHRGQTARLLRLYGQSLTGRF</sequence>